<dbReference type="InterPro" id="IPR003953">
    <property type="entry name" value="FAD-dep_OxRdtase_2_FAD-bd"/>
</dbReference>
<evidence type="ECO:0000256" key="2">
    <source>
        <dbReference type="ARBA" id="ARBA00022630"/>
    </source>
</evidence>
<feature type="domain" description="FAD-dependent oxidoreductase 2 FAD-binding" evidence="6">
    <location>
        <begin position="6"/>
        <end position="77"/>
    </location>
</feature>
<evidence type="ECO:0000259" key="6">
    <source>
        <dbReference type="Pfam" id="PF00890"/>
    </source>
</evidence>
<evidence type="ECO:0000256" key="1">
    <source>
        <dbReference type="ARBA" id="ARBA00001974"/>
    </source>
</evidence>
<dbReference type="Proteomes" id="UP000807850">
    <property type="component" value="Unassembled WGS sequence"/>
</dbReference>
<evidence type="ECO:0000256" key="3">
    <source>
        <dbReference type="ARBA" id="ARBA00022827"/>
    </source>
</evidence>
<name>A0A9D6LBB0_UNCEI</name>
<dbReference type="InterPro" id="IPR036188">
    <property type="entry name" value="FAD/NAD-bd_sf"/>
</dbReference>
<keyword evidence="2" id="KW-0285">Flavoprotein</keyword>
<comment type="cofactor">
    <cofactor evidence="1">
        <name>FAD</name>
        <dbReference type="ChEBI" id="CHEBI:57692"/>
    </cofactor>
</comment>
<proteinExistence type="predicted"/>
<evidence type="ECO:0000256" key="4">
    <source>
        <dbReference type="ARBA" id="ARBA00023002"/>
    </source>
</evidence>
<dbReference type="EMBL" id="JACQAY010000230">
    <property type="protein sequence ID" value="MBI3540018.1"/>
    <property type="molecule type" value="Genomic_DNA"/>
</dbReference>
<dbReference type="Gene3D" id="3.50.50.60">
    <property type="entry name" value="FAD/NAD(P)-binding domain"/>
    <property type="match status" value="1"/>
</dbReference>
<dbReference type="SUPFAM" id="SSF51905">
    <property type="entry name" value="FAD/NAD(P)-binding domain"/>
    <property type="match status" value="1"/>
</dbReference>
<accession>A0A9D6LBB0</accession>
<dbReference type="InterPro" id="IPR005288">
    <property type="entry name" value="NadB"/>
</dbReference>
<keyword evidence="3" id="KW-0274">FAD</keyword>
<protein>
    <submittedName>
        <fullName evidence="7">FAD-binding protein</fullName>
    </submittedName>
</protein>
<dbReference type="GO" id="GO:0009435">
    <property type="term" value="P:NAD+ biosynthetic process"/>
    <property type="evidence" value="ECO:0007669"/>
    <property type="project" value="InterPro"/>
</dbReference>
<organism evidence="7 8">
    <name type="scientific">Eiseniibacteriota bacterium</name>
    <dbReference type="NCBI Taxonomy" id="2212470"/>
    <lineage>
        <taxon>Bacteria</taxon>
        <taxon>Candidatus Eiseniibacteriota</taxon>
    </lineage>
</organism>
<feature type="non-terminal residue" evidence="7">
    <location>
        <position position="78"/>
    </location>
</feature>
<keyword evidence="4" id="KW-0560">Oxidoreductase</keyword>
<dbReference type="PANTHER" id="PTHR42716">
    <property type="entry name" value="L-ASPARTATE OXIDASE"/>
    <property type="match status" value="1"/>
</dbReference>
<evidence type="ECO:0000313" key="8">
    <source>
        <dbReference type="Proteomes" id="UP000807850"/>
    </source>
</evidence>
<reference evidence="7" key="1">
    <citation type="submission" date="2020-07" db="EMBL/GenBank/DDBJ databases">
        <title>Huge and variable diversity of episymbiotic CPR bacteria and DPANN archaea in groundwater ecosystems.</title>
        <authorList>
            <person name="He C.Y."/>
            <person name="Keren R."/>
            <person name="Whittaker M."/>
            <person name="Farag I.F."/>
            <person name="Doudna J."/>
            <person name="Cate J.H.D."/>
            <person name="Banfield J.F."/>
        </authorList>
    </citation>
    <scope>NUCLEOTIDE SEQUENCE</scope>
    <source>
        <strain evidence="7">NC_groundwater_928_Pr1_S-0.2um_72_17</strain>
    </source>
</reference>
<evidence type="ECO:0000256" key="5">
    <source>
        <dbReference type="ARBA" id="ARBA00048305"/>
    </source>
</evidence>
<dbReference type="PANTHER" id="PTHR42716:SF2">
    <property type="entry name" value="L-ASPARTATE OXIDASE, CHLOROPLASTIC"/>
    <property type="match status" value="1"/>
</dbReference>
<comment type="caution">
    <text evidence="7">The sequence shown here is derived from an EMBL/GenBank/DDBJ whole genome shotgun (WGS) entry which is preliminary data.</text>
</comment>
<dbReference type="Pfam" id="PF00890">
    <property type="entry name" value="FAD_binding_2"/>
    <property type="match status" value="1"/>
</dbReference>
<evidence type="ECO:0000313" key="7">
    <source>
        <dbReference type="EMBL" id="MBI3540018.1"/>
    </source>
</evidence>
<sequence length="78" mass="8032">MSERCDVLILGSGLAGLSLALSAARFADVLVLTKKGDSDSNTNYAQGGIAAVMGRGDSFAAHERDTLRCGAGLCDRDV</sequence>
<comment type="catalytic activity">
    <reaction evidence="5">
        <text>L-aspartate + O2 = iminosuccinate + H2O2</text>
        <dbReference type="Rhea" id="RHEA:25876"/>
        <dbReference type="ChEBI" id="CHEBI:15379"/>
        <dbReference type="ChEBI" id="CHEBI:16240"/>
        <dbReference type="ChEBI" id="CHEBI:29991"/>
        <dbReference type="ChEBI" id="CHEBI:77875"/>
        <dbReference type="EC" id="1.4.3.16"/>
    </reaction>
    <physiologicalReaction direction="left-to-right" evidence="5">
        <dbReference type="Rhea" id="RHEA:25877"/>
    </physiologicalReaction>
</comment>
<dbReference type="AlphaFoldDB" id="A0A9D6LBB0"/>
<gene>
    <name evidence="7" type="ORF">HY076_07075</name>
</gene>
<dbReference type="GO" id="GO:0008734">
    <property type="term" value="F:L-aspartate oxidase activity"/>
    <property type="evidence" value="ECO:0007669"/>
    <property type="project" value="UniProtKB-EC"/>
</dbReference>